<dbReference type="Proteomes" id="UP000093071">
    <property type="component" value="Chromosome I"/>
</dbReference>
<dbReference type="AlphaFoldDB" id="A0A1C3TN90"/>
<proteinExistence type="predicted"/>
<evidence type="ECO:0000256" key="1">
    <source>
        <dbReference type="SAM" id="MobiDB-lite"/>
    </source>
</evidence>
<gene>
    <name evidence="2" type="ORF">BN444_04289</name>
</gene>
<accession>A0A1C3TN90</accession>
<sequence length="89" mass="9799">MRRQLLLQCNQPAIRRPCRSGFSRDEPSRPPPPPRPRQRAKRLAIVPGAGCSSVCSAATLQGSAQAIGHRDRLRADHAFVHIRARRAAA</sequence>
<dbReference type="EMBL" id="LT604072">
    <property type="protein sequence ID" value="SCB04617.1"/>
    <property type="molecule type" value="Genomic_DNA"/>
</dbReference>
<evidence type="ECO:0000313" key="2">
    <source>
        <dbReference type="EMBL" id="SCB04617.1"/>
    </source>
</evidence>
<feature type="region of interest" description="Disordered" evidence="1">
    <location>
        <begin position="16"/>
        <end position="40"/>
    </location>
</feature>
<name>A0A1C3TN90_XANCT</name>
<reference evidence="3" key="1">
    <citation type="submission" date="2016-07" db="EMBL/GenBank/DDBJ databases">
        <authorList>
            <person name="Jaenicke Sebastian"/>
        </authorList>
    </citation>
    <scope>NUCLEOTIDE SEQUENCE [LARGE SCALE GENOMIC DNA]</scope>
</reference>
<organism evidence="2 3">
    <name type="scientific">Xanthomonas translucens pv. translucens DSM 18974</name>
    <dbReference type="NCBI Taxonomy" id="1261556"/>
    <lineage>
        <taxon>Bacteria</taxon>
        <taxon>Pseudomonadati</taxon>
        <taxon>Pseudomonadota</taxon>
        <taxon>Gammaproteobacteria</taxon>
        <taxon>Lysobacterales</taxon>
        <taxon>Lysobacteraceae</taxon>
        <taxon>Xanthomonas</taxon>
        <taxon>Xanthomonas translucens group</taxon>
    </lineage>
</organism>
<evidence type="ECO:0000313" key="3">
    <source>
        <dbReference type="Proteomes" id="UP000093071"/>
    </source>
</evidence>
<protein>
    <submittedName>
        <fullName evidence="2">Uncharacterized protein</fullName>
    </submittedName>
</protein>